<dbReference type="AlphaFoldDB" id="A0A1T2L6L5"/>
<reference evidence="1 2" key="1">
    <citation type="submission" date="2016-11" db="EMBL/GenBank/DDBJ databases">
        <title>Mixed transmission modes and dynamic genome evolution in an obligate animal-bacterial symbiosis.</title>
        <authorList>
            <person name="Russell S.L."/>
            <person name="Corbett-Detig R.B."/>
            <person name="Cavanaugh C.M."/>
        </authorList>
    </citation>
    <scope>NUCLEOTIDE SEQUENCE [LARGE SCALE GENOMIC DNA]</scope>
    <source>
        <strain evidence="1">Sp-SM6</strain>
    </source>
</reference>
<accession>A0A1T2L6L5</accession>
<gene>
    <name evidence="1" type="ORF">BOW52_05505</name>
</gene>
<dbReference type="Proteomes" id="UP000190198">
    <property type="component" value="Unassembled WGS sequence"/>
</dbReference>
<keyword evidence="2" id="KW-1185">Reference proteome</keyword>
<comment type="caution">
    <text evidence="1">The sequence shown here is derived from an EMBL/GenBank/DDBJ whole genome shotgun (WGS) entry which is preliminary data.</text>
</comment>
<dbReference type="EMBL" id="MPRK01000080">
    <property type="protein sequence ID" value="OOZ40723.1"/>
    <property type="molecule type" value="Genomic_DNA"/>
</dbReference>
<proteinExistence type="predicted"/>
<protein>
    <submittedName>
        <fullName evidence="1">Uncharacterized protein</fullName>
    </submittedName>
</protein>
<sequence>MIFISAQHFCCKEVFPVMWTIRDVLALGRDSGSDPDLVSEIRREVEHGIKKGGKCPPFLVVINR</sequence>
<evidence type="ECO:0000313" key="1">
    <source>
        <dbReference type="EMBL" id="OOZ40723.1"/>
    </source>
</evidence>
<organism evidence="1 2">
    <name type="scientific">Solemya elarraichensis gill symbiont</name>
    <dbReference type="NCBI Taxonomy" id="1918949"/>
    <lineage>
        <taxon>Bacteria</taxon>
        <taxon>Pseudomonadati</taxon>
        <taxon>Pseudomonadota</taxon>
        <taxon>Gammaproteobacteria</taxon>
        <taxon>sulfur-oxidizing symbionts</taxon>
    </lineage>
</organism>
<name>A0A1T2L6L5_9GAMM</name>
<evidence type="ECO:0000313" key="2">
    <source>
        <dbReference type="Proteomes" id="UP000190198"/>
    </source>
</evidence>